<accession>A0AAV9FHA1</accession>
<evidence type="ECO:0000313" key="2">
    <source>
        <dbReference type="EMBL" id="KAK1325031.1"/>
    </source>
</evidence>
<evidence type="ECO:0000313" key="3">
    <source>
        <dbReference type="Proteomes" id="UP001180020"/>
    </source>
</evidence>
<dbReference type="Pfam" id="PF12609">
    <property type="entry name" value="DUF3774"/>
    <property type="match status" value="1"/>
</dbReference>
<proteinExistence type="predicted"/>
<evidence type="ECO:0000256" key="1">
    <source>
        <dbReference type="SAM" id="MobiDB-lite"/>
    </source>
</evidence>
<name>A0AAV9FHA1_ACOCL</name>
<protein>
    <submittedName>
        <fullName evidence="2">Uncharacterized protein</fullName>
    </submittedName>
</protein>
<dbReference type="InterPro" id="IPR022251">
    <property type="entry name" value="DUF3774_wound-induced"/>
</dbReference>
<comment type="caution">
    <text evidence="2">The sequence shown here is derived from an EMBL/GenBank/DDBJ whole genome shotgun (WGS) entry which is preliminary data.</text>
</comment>
<gene>
    <name evidence="2" type="ORF">QJS10_CPA01g01110</name>
</gene>
<dbReference type="AlphaFoldDB" id="A0AAV9FHA1"/>
<keyword evidence="3" id="KW-1185">Reference proteome</keyword>
<organism evidence="2 3">
    <name type="scientific">Acorus calamus</name>
    <name type="common">Sweet flag</name>
    <dbReference type="NCBI Taxonomy" id="4465"/>
    <lineage>
        <taxon>Eukaryota</taxon>
        <taxon>Viridiplantae</taxon>
        <taxon>Streptophyta</taxon>
        <taxon>Embryophyta</taxon>
        <taxon>Tracheophyta</taxon>
        <taxon>Spermatophyta</taxon>
        <taxon>Magnoliopsida</taxon>
        <taxon>Liliopsida</taxon>
        <taxon>Acoraceae</taxon>
        <taxon>Acorus</taxon>
    </lineage>
</organism>
<feature type="region of interest" description="Disordered" evidence="1">
    <location>
        <begin position="132"/>
        <end position="158"/>
    </location>
</feature>
<sequence>MMTHHHHYLPIPLHNLADALHFIGRLLQCVESIIMDRLIEAFDLLPLLYELSSIECVSAHGLDSRIATFHLSMMMVGMVKKCALEKVATGFIVRNAHKTEISMFGTHMPSGSRVCKWKSTFNMMQKTIVTKKSGKPDPMRRTSSTSKPSVAMVEEQKKRREEEKVENLLQLICWGPHLN</sequence>
<dbReference type="Proteomes" id="UP001180020">
    <property type="component" value="Unassembled WGS sequence"/>
</dbReference>
<reference evidence="2" key="2">
    <citation type="submission" date="2023-06" db="EMBL/GenBank/DDBJ databases">
        <authorList>
            <person name="Ma L."/>
            <person name="Liu K.-W."/>
            <person name="Li Z."/>
            <person name="Hsiao Y.-Y."/>
            <person name="Qi Y."/>
            <person name="Fu T."/>
            <person name="Tang G."/>
            <person name="Zhang D."/>
            <person name="Sun W.-H."/>
            <person name="Liu D.-K."/>
            <person name="Li Y."/>
            <person name="Chen G.-Z."/>
            <person name="Liu X.-D."/>
            <person name="Liao X.-Y."/>
            <person name="Jiang Y.-T."/>
            <person name="Yu X."/>
            <person name="Hao Y."/>
            <person name="Huang J."/>
            <person name="Zhao X.-W."/>
            <person name="Ke S."/>
            <person name="Chen Y.-Y."/>
            <person name="Wu W.-L."/>
            <person name="Hsu J.-L."/>
            <person name="Lin Y.-F."/>
            <person name="Huang M.-D."/>
            <person name="Li C.-Y."/>
            <person name="Huang L."/>
            <person name="Wang Z.-W."/>
            <person name="Zhao X."/>
            <person name="Zhong W.-Y."/>
            <person name="Peng D.-H."/>
            <person name="Ahmad S."/>
            <person name="Lan S."/>
            <person name="Zhang J.-S."/>
            <person name="Tsai W.-C."/>
            <person name="Van De Peer Y."/>
            <person name="Liu Z.-J."/>
        </authorList>
    </citation>
    <scope>NUCLEOTIDE SEQUENCE</scope>
    <source>
        <strain evidence="2">CP</strain>
        <tissue evidence="2">Leaves</tissue>
    </source>
</reference>
<dbReference type="EMBL" id="JAUJYO010000001">
    <property type="protein sequence ID" value="KAK1325031.1"/>
    <property type="molecule type" value="Genomic_DNA"/>
</dbReference>
<reference evidence="2" key="1">
    <citation type="journal article" date="2023" name="Nat. Commun.">
        <title>Diploid and tetraploid genomes of Acorus and the evolution of monocots.</title>
        <authorList>
            <person name="Ma L."/>
            <person name="Liu K.W."/>
            <person name="Li Z."/>
            <person name="Hsiao Y.Y."/>
            <person name="Qi Y."/>
            <person name="Fu T."/>
            <person name="Tang G.D."/>
            <person name="Zhang D."/>
            <person name="Sun W.H."/>
            <person name="Liu D.K."/>
            <person name="Li Y."/>
            <person name="Chen G.Z."/>
            <person name="Liu X.D."/>
            <person name="Liao X.Y."/>
            <person name="Jiang Y.T."/>
            <person name="Yu X."/>
            <person name="Hao Y."/>
            <person name="Huang J."/>
            <person name="Zhao X.W."/>
            <person name="Ke S."/>
            <person name="Chen Y.Y."/>
            <person name="Wu W.L."/>
            <person name="Hsu J.L."/>
            <person name="Lin Y.F."/>
            <person name="Huang M.D."/>
            <person name="Li C.Y."/>
            <person name="Huang L."/>
            <person name="Wang Z.W."/>
            <person name="Zhao X."/>
            <person name="Zhong W.Y."/>
            <person name="Peng D.H."/>
            <person name="Ahmad S."/>
            <person name="Lan S."/>
            <person name="Zhang J.S."/>
            <person name="Tsai W.C."/>
            <person name="Van de Peer Y."/>
            <person name="Liu Z.J."/>
        </authorList>
    </citation>
    <scope>NUCLEOTIDE SEQUENCE</scope>
    <source>
        <strain evidence="2">CP</strain>
    </source>
</reference>